<dbReference type="eggNOG" id="COG0285">
    <property type="taxonomic scope" value="Bacteria"/>
</dbReference>
<evidence type="ECO:0000256" key="11">
    <source>
        <dbReference type="PIRNR" id="PIRNR001563"/>
    </source>
</evidence>
<dbReference type="PATRIC" id="fig|883081.3.peg.692"/>
<gene>
    <name evidence="14" type="ORF">HMPREF9698_00692</name>
</gene>
<dbReference type="InterPro" id="IPR001645">
    <property type="entry name" value="Folylpolyglutamate_synth"/>
</dbReference>
<feature type="domain" description="Mur ligase C-terminal" evidence="12">
    <location>
        <begin position="293"/>
        <end position="412"/>
    </location>
</feature>
<name>K9E939_9LACT</name>
<sequence length="428" mass="47435">MNWKETISLINTTRGTGDKKNLNRMRLLLKELGNPEADLPVIHVAGTNGKGTTCAYIAHSLARAGYKTGLYTSPHLERVNERIRINDCYISDQDLMALTGQIAPIVQRLEDSLGEKYYSFEILTALAFLYFKQAGVNFLVLETGVGGKIDATNVVPSPLVSVITSIGYDHTHVLGNTLEEITRHKAGIIKKDCPVVVGPLADHLLAIVKEVSKEMDSNLTIVHPDKFDIVHQTLDYQSFKYGGDLVLETQMIGNHQLINTALAYEALKIVQQSYPDLTDLDILEGLKTTHWPGRMQKLSDQPVVVLDGAHNEIGVKALRQSIDHFFPGKKITYFAGMMVEKDFAKMFDLLGETADKFYLISPDLTRGFDVDQAVQSLTDKGYQASSVASLQAILDYINQQAKADEIIIIFGSLYLVGDFLKLYHEASG</sequence>
<evidence type="ECO:0000313" key="15">
    <source>
        <dbReference type="Proteomes" id="UP000009875"/>
    </source>
</evidence>
<dbReference type="OrthoDB" id="9809356at2"/>
<dbReference type="GO" id="GO:0005737">
    <property type="term" value="C:cytoplasm"/>
    <property type="evidence" value="ECO:0007669"/>
    <property type="project" value="TreeGrafter"/>
</dbReference>
<dbReference type="PANTHER" id="PTHR11136">
    <property type="entry name" value="FOLYLPOLYGLUTAMATE SYNTHASE-RELATED"/>
    <property type="match status" value="1"/>
</dbReference>
<dbReference type="PANTHER" id="PTHR11136:SF0">
    <property type="entry name" value="DIHYDROFOLATE SYNTHETASE-RELATED"/>
    <property type="match status" value="1"/>
</dbReference>
<dbReference type="NCBIfam" id="TIGR01499">
    <property type="entry name" value="folC"/>
    <property type="match status" value="1"/>
</dbReference>
<evidence type="ECO:0000256" key="3">
    <source>
        <dbReference type="ARBA" id="ARBA00013025"/>
    </source>
</evidence>
<dbReference type="HOGENOM" id="CLU_015869_1_2_9"/>
<keyword evidence="15" id="KW-1185">Reference proteome</keyword>
<keyword evidence="4 11" id="KW-0436">Ligase</keyword>
<dbReference type="STRING" id="883081.HMPREF9698_00692"/>
<evidence type="ECO:0000256" key="1">
    <source>
        <dbReference type="ARBA" id="ARBA00001946"/>
    </source>
</evidence>
<dbReference type="GO" id="GO:0008841">
    <property type="term" value="F:dihydrofolate synthase activity"/>
    <property type="evidence" value="ECO:0007669"/>
    <property type="project" value="TreeGrafter"/>
</dbReference>
<evidence type="ECO:0000256" key="6">
    <source>
        <dbReference type="ARBA" id="ARBA00022741"/>
    </source>
</evidence>
<dbReference type="FunFam" id="3.40.1190.10:FF:000011">
    <property type="entry name" value="Folylpolyglutamate synthase/dihydrofolate synthase"/>
    <property type="match status" value="1"/>
</dbReference>
<comment type="similarity">
    <text evidence="2 11">Belongs to the folylpolyglutamate synthase family.</text>
</comment>
<proteinExistence type="inferred from homology"/>
<dbReference type="Pfam" id="PF02875">
    <property type="entry name" value="Mur_ligase_C"/>
    <property type="match status" value="1"/>
</dbReference>
<comment type="caution">
    <text evidence="14">The sequence shown here is derived from an EMBL/GenBank/DDBJ whole genome shotgun (WGS) entry which is preliminary data.</text>
</comment>
<dbReference type="GO" id="GO:0004326">
    <property type="term" value="F:tetrahydrofolylpolyglutamate synthase activity"/>
    <property type="evidence" value="ECO:0007669"/>
    <property type="project" value="UniProtKB-EC"/>
</dbReference>
<protein>
    <recommendedName>
        <fullName evidence="3">tetrahydrofolate synthase</fullName>
        <ecNumber evidence="3">6.3.2.17</ecNumber>
    </recommendedName>
    <alternativeName>
        <fullName evidence="9">Tetrahydrofolylpolyglutamate synthase</fullName>
    </alternativeName>
</protein>
<dbReference type="InterPro" id="IPR013221">
    <property type="entry name" value="Mur_ligase_cen"/>
</dbReference>
<evidence type="ECO:0000256" key="7">
    <source>
        <dbReference type="ARBA" id="ARBA00022840"/>
    </source>
</evidence>
<evidence type="ECO:0000256" key="9">
    <source>
        <dbReference type="ARBA" id="ARBA00030592"/>
    </source>
</evidence>
<dbReference type="InterPro" id="IPR036615">
    <property type="entry name" value="Mur_ligase_C_dom_sf"/>
</dbReference>
<dbReference type="Gene3D" id="3.90.190.20">
    <property type="entry name" value="Mur ligase, C-terminal domain"/>
    <property type="match status" value="1"/>
</dbReference>
<keyword evidence="8" id="KW-0460">Magnesium</keyword>
<dbReference type="Pfam" id="PF08245">
    <property type="entry name" value="Mur_ligase_M"/>
    <property type="match status" value="1"/>
</dbReference>
<evidence type="ECO:0000256" key="5">
    <source>
        <dbReference type="ARBA" id="ARBA00022723"/>
    </source>
</evidence>
<accession>K9E939</accession>
<dbReference type="EMBL" id="AGXA01000016">
    <property type="protein sequence ID" value="EKU93744.1"/>
    <property type="molecule type" value="Genomic_DNA"/>
</dbReference>
<evidence type="ECO:0000259" key="13">
    <source>
        <dbReference type="Pfam" id="PF08245"/>
    </source>
</evidence>
<dbReference type="EC" id="6.3.2.17" evidence="3"/>
<dbReference type="PIRSF" id="PIRSF001563">
    <property type="entry name" value="Folylpolyglu_synth"/>
    <property type="match status" value="1"/>
</dbReference>
<dbReference type="SUPFAM" id="SSF53244">
    <property type="entry name" value="MurD-like peptide ligases, peptide-binding domain"/>
    <property type="match status" value="1"/>
</dbReference>
<evidence type="ECO:0000259" key="12">
    <source>
        <dbReference type="Pfam" id="PF02875"/>
    </source>
</evidence>
<evidence type="ECO:0000256" key="2">
    <source>
        <dbReference type="ARBA" id="ARBA00008276"/>
    </source>
</evidence>
<dbReference type="SUPFAM" id="SSF53623">
    <property type="entry name" value="MurD-like peptide ligases, catalytic domain"/>
    <property type="match status" value="1"/>
</dbReference>
<evidence type="ECO:0000313" key="14">
    <source>
        <dbReference type="EMBL" id="EKU93744.1"/>
    </source>
</evidence>
<keyword evidence="7 11" id="KW-0067">ATP-binding</keyword>
<evidence type="ECO:0000256" key="8">
    <source>
        <dbReference type="ARBA" id="ARBA00022842"/>
    </source>
</evidence>
<dbReference type="Proteomes" id="UP000009875">
    <property type="component" value="Unassembled WGS sequence"/>
</dbReference>
<dbReference type="Gene3D" id="3.40.1190.10">
    <property type="entry name" value="Mur-like, catalytic domain"/>
    <property type="match status" value="1"/>
</dbReference>
<dbReference type="PROSITE" id="PS01012">
    <property type="entry name" value="FOLYLPOLYGLU_SYNT_2"/>
    <property type="match status" value="1"/>
</dbReference>
<dbReference type="AlphaFoldDB" id="K9E939"/>
<dbReference type="GO" id="GO:0046872">
    <property type="term" value="F:metal ion binding"/>
    <property type="evidence" value="ECO:0007669"/>
    <property type="project" value="UniProtKB-KW"/>
</dbReference>
<comment type="catalytic activity">
    <reaction evidence="10">
        <text>(6S)-5,6,7,8-tetrahydrofolyl-(gamma-L-Glu)(n) + L-glutamate + ATP = (6S)-5,6,7,8-tetrahydrofolyl-(gamma-L-Glu)(n+1) + ADP + phosphate + H(+)</text>
        <dbReference type="Rhea" id="RHEA:10580"/>
        <dbReference type="Rhea" id="RHEA-COMP:14738"/>
        <dbReference type="Rhea" id="RHEA-COMP:14740"/>
        <dbReference type="ChEBI" id="CHEBI:15378"/>
        <dbReference type="ChEBI" id="CHEBI:29985"/>
        <dbReference type="ChEBI" id="CHEBI:30616"/>
        <dbReference type="ChEBI" id="CHEBI:43474"/>
        <dbReference type="ChEBI" id="CHEBI:141005"/>
        <dbReference type="ChEBI" id="CHEBI:456216"/>
        <dbReference type="EC" id="6.3.2.17"/>
    </reaction>
</comment>
<reference evidence="14 15" key="1">
    <citation type="submission" date="2012-09" db="EMBL/GenBank/DDBJ databases">
        <title>The Genome Sequence of Alloiococcus otitis ATCC 51267.</title>
        <authorList>
            <consortium name="The Broad Institute Genome Sequencing Platform"/>
            <person name="Earl A."/>
            <person name="Ward D."/>
            <person name="Feldgarden M."/>
            <person name="Gevers D."/>
            <person name="Huys G."/>
            <person name="Walker B."/>
            <person name="Young S.K."/>
            <person name="Zeng Q."/>
            <person name="Gargeya S."/>
            <person name="Fitzgerald M."/>
            <person name="Haas B."/>
            <person name="Abouelleil A."/>
            <person name="Alvarado L."/>
            <person name="Arachchi H.M."/>
            <person name="Berlin A.M."/>
            <person name="Chapman S.B."/>
            <person name="Goldberg J."/>
            <person name="Griggs A."/>
            <person name="Gujja S."/>
            <person name="Hansen M."/>
            <person name="Howarth C."/>
            <person name="Imamovic A."/>
            <person name="Larimer J."/>
            <person name="McCowen C."/>
            <person name="Montmayeur A."/>
            <person name="Murphy C."/>
            <person name="Neiman D."/>
            <person name="Pearson M."/>
            <person name="Priest M."/>
            <person name="Roberts A."/>
            <person name="Saif S."/>
            <person name="Shea T."/>
            <person name="Sisk P."/>
            <person name="Sykes S."/>
            <person name="Wortman J."/>
            <person name="Nusbaum C."/>
            <person name="Birren B."/>
        </authorList>
    </citation>
    <scope>NUCLEOTIDE SEQUENCE [LARGE SCALE GENOMIC DNA]</scope>
    <source>
        <strain evidence="14 15">ATCC 51267</strain>
    </source>
</reference>
<organism evidence="14 15">
    <name type="scientific">Alloiococcus otitis ATCC 51267</name>
    <dbReference type="NCBI Taxonomy" id="883081"/>
    <lineage>
        <taxon>Bacteria</taxon>
        <taxon>Bacillati</taxon>
        <taxon>Bacillota</taxon>
        <taxon>Bacilli</taxon>
        <taxon>Lactobacillales</taxon>
        <taxon>Carnobacteriaceae</taxon>
        <taxon>Alloiococcus</taxon>
    </lineage>
</organism>
<dbReference type="InterPro" id="IPR018109">
    <property type="entry name" value="Folylpolyglutamate_synth_CS"/>
</dbReference>
<evidence type="ECO:0000256" key="10">
    <source>
        <dbReference type="ARBA" id="ARBA00047493"/>
    </source>
</evidence>
<dbReference type="GO" id="GO:0005524">
    <property type="term" value="F:ATP binding"/>
    <property type="evidence" value="ECO:0007669"/>
    <property type="project" value="UniProtKB-KW"/>
</dbReference>
<feature type="domain" description="Mur ligase central" evidence="13">
    <location>
        <begin position="44"/>
        <end position="264"/>
    </location>
</feature>
<dbReference type="RefSeq" id="WP_003777387.1">
    <property type="nucleotide sequence ID" value="NZ_JH992958.1"/>
</dbReference>
<dbReference type="InterPro" id="IPR036565">
    <property type="entry name" value="Mur-like_cat_sf"/>
</dbReference>
<keyword evidence="6 11" id="KW-0547">Nucleotide-binding</keyword>
<comment type="cofactor">
    <cofactor evidence="1">
        <name>Mg(2+)</name>
        <dbReference type="ChEBI" id="CHEBI:18420"/>
    </cofactor>
</comment>
<evidence type="ECO:0000256" key="4">
    <source>
        <dbReference type="ARBA" id="ARBA00022598"/>
    </source>
</evidence>
<dbReference type="InterPro" id="IPR004101">
    <property type="entry name" value="Mur_ligase_C"/>
</dbReference>
<keyword evidence="5" id="KW-0479">Metal-binding</keyword>